<name>A0AAD9G8N3_9STRA</name>
<gene>
    <name evidence="1" type="ORF">P3T76_011694</name>
</gene>
<keyword evidence="2" id="KW-1185">Reference proteome</keyword>
<protein>
    <recommendedName>
        <fullName evidence="3">Reverse transcriptase</fullName>
    </recommendedName>
</protein>
<accession>A0AAD9G8N3</accession>
<evidence type="ECO:0000313" key="2">
    <source>
        <dbReference type="Proteomes" id="UP001259832"/>
    </source>
</evidence>
<proteinExistence type="predicted"/>
<evidence type="ECO:0000313" key="1">
    <source>
        <dbReference type="EMBL" id="KAK1933934.1"/>
    </source>
</evidence>
<dbReference type="AlphaFoldDB" id="A0AAD9G8N3"/>
<reference evidence="1" key="1">
    <citation type="submission" date="2023-08" db="EMBL/GenBank/DDBJ databases">
        <title>Reference Genome Resource for the Citrus Pathogen Phytophthora citrophthora.</title>
        <authorList>
            <person name="Moller H."/>
            <person name="Coetzee B."/>
            <person name="Rose L.J."/>
            <person name="Van Niekerk J.M."/>
        </authorList>
    </citation>
    <scope>NUCLEOTIDE SEQUENCE</scope>
    <source>
        <strain evidence="1">STE-U-9442</strain>
    </source>
</reference>
<sequence length="147" mass="16139">MKIRGIQRDKNCLPAILGPGIPPRQDLDQISENLIPKRRIRPPASISAEMFEADLERYVLRFDGGAKTSTRLGSCEHILWQLPWWNVFEAEGSTSKDVSANDSDNCGLLDGLKIVLERGVQDLAVVEGSRIATPSEVRCSASHGKGV</sequence>
<organism evidence="1 2">
    <name type="scientific">Phytophthora citrophthora</name>
    <dbReference type="NCBI Taxonomy" id="4793"/>
    <lineage>
        <taxon>Eukaryota</taxon>
        <taxon>Sar</taxon>
        <taxon>Stramenopiles</taxon>
        <taxon>Oomycota</taxon>
        <taxon>Peronosporomycetes</taxon>
        <taxon>Peronosporales</taxon>
        <taxon>Peronosporaceae</taxon>
        <taxon>Phytophthora</taxon>
    </lineage>
</organism>
<comment type="caution">
    <text evidence="1">The sequence shown here is derived from an EMBL/GenBank/DDBJ whole genome shotgun (WGS) entry which is preliminary data.</text>
</comment>
<evidence type="ECO:0008006" key="3">
    <source>
        <dbReference type="Google" id="ProtNLM"/>
    </source>
</evidence>
<dbReference type="Proteomes" id="UP001259832">
    <property type="component" value="Unassembled WGS sequence"/>
</dbReference>
<dbReference type="EMBL" id="JASMQC010000027">
    <property type="protein sequence ID" value="KAK1933934.1"/>
    <property type="molecule type" value="Genomic_DNA"/>
</dbReference>